<accession>A0A9D1TRP1</accession>
<gene>
    <name evidence="3" type="ORF">H9892_06740</name>
</gene>
<evidence type="ECO:0000256" key="2">
    <source>
        <dbReference type="SAM" id="Phobius"/>
    </source>
</evidence>
<dbReference type="AlphaFoldDB" id="A0A9D1TRP1"/>
<dbReference type="Proteomes" id="UP000823990">
    <property type="component" value="Unassembled WGS sequence"/>
</dbReference>
<keyword evidence="2" id="KW-0812">Transmembrane</keyword>
<proteinExistence type="predicted"/>
<name>A0A9D1TRP1_9FIRM</name>
<feature type="transmembrane region" description="Helical" evidence="2">
    <location>
        <begin position="43"/>
        <end position="73"/>
    </location>
</feature>
<organism evidence="3 4">
    <name type="scientific">Candidatus Protoclostridium stercorigallinarum</name>
    <dbReference type="NCBI Taxonomy" id="2838741"/>
    <lineage>
        <taxon>Bacteria</taxon>
        <taxon>Bacillati</taxon>
        <taxon>Bacillota</taxon>
        <taxon>Clostridia</taxon>
        <taxon>Candidatus Protoclostridium</taxon>
    </lineage>
</organism>
<keyword evidence="2" id="KW-0472">Membrane</keyword>
<feature type="transmembrane region" description="Helical" evidence="2">
    <location>
        <begin position="140"/>
        <end position="166"/>
    </location>
</feature>
<evidence type="ECO:0000313" key="4">
    <source>
        <dbReference type="Proteomes" id="UP000823990"/>
    </source>
</evidence>
<dbReference type="EMBL" id="DXHS01000114">
    <property type="protein sequence ID" value="HIW03020.1"/>
    <property type="molecule type" value="Genomic_DNA"/>
</dbReference>
<feature type="transmembrane region" description="Helical" evidence="2">
    <location>
        <begin position="85"/>
        <end position="102"/>
    </location>
</feature>
<evidence type="ECO:0000313" key="3">
    <source>
        <dbReference type="EMBL" id="HIW03020.1"/>
    </source>
</evidence>
<reference evidence="3" key="1">
    <citation type="journal article" date="2021" name="PeerJ">
        <title>Extensive microbial diversity within the chicken gut microbiome revealed by metagenomics and culture.</title>
        <authorList>
            <person name="Gilroy R."/>
            <person name="Ravi A."/>
            <person name="Getino M."/>
            <person name="Pursley I."/>
            <person name="Horton D.L."/>
            <person name="Alikhan N.F."/>
            <person name="Baker D."/>
            <person name="Gharbi K."/>
            <person name="Hall N."/>
            <person name="Watson M."/>
            <person name="Adriaenssens E.M."/>
            <person name="Foster-Nyarko E."/>
            <person name="Jarju S."/>
            <person name="Secka A."/>
            <person name="Antonio M."/>
            <person name="Oren A."/>
            <person name="Chaudhuri R.R."/>
            <person name="La Ragione R."/>
            <person name="Hildebrand F."/>
            <person name="Pallen M.J."/>
        </authorList>
    </citation>
    <scope>NUCLEOTIDE SEQUENCE</scope>
    <source>
        <strain evidence="3">12435</strain>
    </source>
</reference>
<feature type="transmembrane region" description="Helical" evidence="2">
    <location>
        <begin position="186"/>
        <end position="210"/>
    </location>
</feature>
<protein>
    <submittedName>
        <fullName evidence="3">Uncharacterized protein</fullName>
    </submittedName>
</protein>
<comment type="caution">
    <text evidence="3">The sequence shown here is derived from an EMBL/GenBank/DDBJ whole genome shotgun (WGS) entry which is preliminary data.</text>
</comment>
<evidence type="ECO:0000256" key="1">
    <source>
        <dbReference type="SAM" id="MobiDB-lite"/>
    </source>
</evidence>
<feature type="region of interest" description="Disordered" evidence="1">
    <location>
        <begin position="1"/>
        <end position="38"/>
    </location>
</feature>
<reference evidence="3" key="2">
    <citation type="submission" date="2021-04" db="EMBL/GenBank/DDBJ databases">
        <authorList>
            <person name="Gilroy R."/>
        </authorList>
    </citation>
    <scope>NUCLEOTIDE SEQUENCE</scope>
    <source>
        <strain evidence="3">12435</strain>
    </source>
</reference>
<sequence length="219" mass="23339">MRAYADIEDPFGSAPESSGGEAPGSGGQPRPPRKKRLPPARKVAYSAIGAALSVVMITIAAWLPVTVAPLVLISICYNIVSEKCGIGYGVITMLVSVALGFLCSAANVAVLVLVAVVFVPYSLLCFFIRRLDYKGVPRTVARMLIVAAFAALEVLIVYNIGNALIAVNDYVDLSGIISFIAGGNFALGYVMVTLIAVVLFVLVDFVYVYFSRRIIAKLK</sequence>
<keyword evidence="2" id="KW-1133">Transmembrane helix</keyword>